<dbReference type="Pfam" id="PF08743">
    <property type="entry name" value="Nse4_C"/>
    <property type="match status" value="1"/>
</dbReference>
<evidence type="ECO:0000256" key="7">
    <source>
        <dbReference type="RuleBase" id="RU365071"/>
    </source>
</evidence>
<keyword evidence="5 7" id="KW-0234">DNA repair</keyword>
<dbReference type="EMBL" id="KV425917">
    <property type="protein sequence ID" value="KZV98594.1"/>
    <property type="molecule type" value="Genomic_DNA"/>
</dbReference>
<dbReference type="Proteomes" id="UP000077266">
    <property type="component" value="Unassembled WGS sequence"/>
</dbReference>
<dbReference type="OrthoDB" id="361242at2759"/>
<dbReference type="InterPro" id="IPR029225">
    <property type="entry name" value="Nse4_Nse3-bd"/>
</dbReference>
<reference evidence="11 12" key="1">
    <citation type="journal article" date="2016" name="Mol. Biol. Evol.">
        <title>Comparative Genomics of Early-Diverging Mushroom-Forming Fungi Provides Insights into the Origins of Lignocellulose Decay Capabilities.</title>
        <authorList>
            <person name="Nagy L.G."/>
            <person name="Riley R."/>
            <person name="Tritt A."/>
            <person name="Adam C."/>
            <person name="Daum C."/>
            <person name="Floudas D."/>
            <person name="Sun H."/>
            <person name="Yadav J.S."/>
            <person name="Pangilinan J."/>
            <person name="Larsson K.H."/>
            <person name="Matsuura K."/>
            <person name="Barry K."/>
            <person name="Labutti K."/>
            <person name="Kuo R."/>
            <person name="Ohm R.A."/>
            <person name="Bhattacharya S.S."/>
            <person name="Shirouzu T."/>
            <person name="Yoshinaga Y."/>
            <person name="Martin F.M."/>
            <person name="Grigoriev I.V."/>
            <person name="Hibbett D.S."/>
        </authorList>
    </citation>
    <scope>NUCLEOTIDE SEQUENCE [LARGE SCALE GENOMIC DNA]</scope>
    <source>
        <strain evidence="11 12">HHB12029</strain>
    </source>
</reference>
<dbReference type="GO" id="GO:0006281">
    <property type="term" value="P:DNA repair"/>
    <property type="evidence" value="ECO:0007669"/>
    <property type="project" value="UniProtKB-UniRule"/>
</dbReference>
<dbReference type="STRING" id="1314781.A0A165M0J3"/>
<comment type="function">
    <text evidence="7">Component of the SMC5-SMC6 complex, that promotes sister chromatid alignment after DNA damage and facilitates double-stranded DNA breaks (DSBs) repair via homologous recombination between sister chromatids.</text>
</comment>
<keyword evidence="12" id="KW-1185">Reference proteome</keyword>
<dbReference type="FunCoup" id="A0A165M0J3">
    <property type="interactions" value="281"/>
</dbReference>
<feature type="domain" description="Non-structural maintenance of chromosome element 4 C-terminal" evidence="9">
    <location>
        <begin position="237"/>
        <end position="323"/>
    </location>
</feature>
<evidence type="ECO:0000256" key="5">
    <source>
        <dbReference type="ARBA" id="ARBA00023204"/>
    </source>
</evidence>
<evidence type="ECO:0000259" key="9">
    <source>
        <dbReference type="Pfam" id="PF08743"/>
    </source>
</evidence>
<name>A0A165M0J3_EXIGL</name>
<feature type="region of interest" description="Disordered" evidence="8">
    <location>
        <begin position="194"/>
        <end position="215"/>
    </location>
</feature>
<keyword evidence="6 7" id="KW-0539">Nucleus</keyword>
<evidence type="ECO:0000256" key="8">
    <source>
        <dbReference type="SAM" id="MobiDB-lite"/>
    </source>
</evidence>
<dbReference type="AlphaFoldDB" id="A0A165M0J3"/>
<dbReference type="Pfam" id="PF15412">
    <property type="entry name" value="Nse4-Nse3_bdg"/>
    <property type="match status" value="1"/>
</dbReference>
<dbReference type="InterPro" id="IPR014854">
    <property type="entry name" value="Nse4_C"/>
</dbReference>
<evidence type="ECO:0000256" key="6">
    <source>
        <dbReference type="ARBA" id="ARBA00023242"/>
    </source>
</evidence>
<evidence type="ECO:0000313" key="11">
    <source>
        <dbReference type="EMBL" id="KZV98594.1"/>
    </source>
</evidence>
<comment type="subcellular location">
    <subcellularLocation>
        <location evidence="1 7">Nucleus</location>
    </subcellularLocation>
</comment>
<feature type="compositionally biased region" description="Acidic residues" evidence="8">
    <location>
        <begin position="133"/>
        <end position="145"/>
    </location>
</feature>
<keyword evidence="3 7" id="KW-0227">DNA damage</keyword>
<feature type="compositionally biased region" description="Basic and acidic residues" evidence="8">
    <location>
        <begin position="195"/>
        <end position="215"/>
    </location>
</feature>
<evidence type="ECO:0000259" key="10">
    <source>
        <dbReference type="Pfam" id="PF15412"/>
    </source>
</evidence>
<sequence length="338" mass="38482">MSSDVEMENGAASSGEDDLAYDPDQKAEERRQVRMGYRALDDALNEKRKGGMDGVSFGYLREHIQQSNQFLKHVKAPQEATLDSRIFLNTVSLAGDVAKHNAASSRAFDVDEFVGRLVTFMGGRSAGRGRVQDDDDDEQDEDEEDPRASGGEPLAWDKVARRALTMSRRVPAMDFMLGPLAIEVKERVVKKRVAHEKVTEPERRPQELKESDIQKSENETTKNVLLLSKLLRKQKRINLFKFIIHPTDFAQSVENLFYLSFIIREGQCGLEFEEDGEPVIFTTRQPTDEDYAKGIRKHQVVLTLEMDAWKRAIEVFNITEPIIPSRPKVVHNNAKWYG</sequence>
<evidence type="ECO:0000256" key="4">
    <source>
        <dbReference type="ARBA" id="ARBA00023172"/>
    </source>
</evidence>
<feature type="compositionally biased region" description="Basic and acidic residues" evidence="8">
    <location>
        <begin position="23"/>
        <end position="32"/>
    </location>
</feature>
<feature type="domain" description="Nse4/EID protein Nse3/MAGE-binding" evidence="10">
    <location>
        <begin position="83"/>
        <end position="137"/>
    </location>
</feature>
<comment type="similarity">
    <text evidence="2 7">Belongs to the NSE4 family.</text>
</comment>
<accession>A0A165M0J3</accession>
<evidence type="ECO:0000256" key="1">
    <source>
        <dbReference type="ARBA" id="ARBA00004123"/>
    </source>
</evidence>
<dbReference type="InterPro" id="IPR027786">
    <property type="entry name" value="Nse4/EID"/>
</dbReference>
<dbReference type="GO" id="GO:0005634">
    <property type="term" value="C:nucleus"/>
    <property type="evidence" value="ECO:0007669"/>
    <property type="project" value="UniProtKB-SubCell"/>
</dbReference>
<proteinExistence type="inferred from homology"/>
<evidence type="ECO:0000256" key="3">
    <source>
        <dbReference type="ARBA" id="ARBA00022763"/>
    </source>
</evidence>
<keyword evidence="4 7" id="KW-0233">DNA recombination</keyword>
<dbReference type="PANTHER" id="PTHR16140">
    <property type="entry name" value="NON-STRUCTURAL MAINTENANCE OF CHROMOSOMES ELEMENT 4"/>
    <property type="match status" value="1"/>
</dbReference>
<dbReference type="GO" id="GO:0030915">
    <property type="term" value="C:Smc5-Smc6 complex"/>
    <property type="evidence" value="ECO:0007669"/>
    <property type="project" value="UniProtKB-UniRule"/>
</dbReference>
<dbReference type="PANTHER" id="PTHR16140:SF0">
    <property type="entry name" value="NON-STRUCTURAL MAINTENANCE OF CHROMOSOMES ELEMENT 4"/>
    <property type="match status" value="1"/>
</dbReference>
<protein>
    <recommendedName>
        <fullName evidence="7">Non-structural maintenance of chromosomes element 4</fullName>
    </recommendedName>
</protein>
<evidence type="ECO:0000313" key="12">
    <source>
        <dbReference type="Proteomes" id="UP000077266"/>
    </source>
</evidence>
<organism evidence="11 12">
    <name type="scientific">Exidia glandulosa HHB12029</name>
    <dbReference type="NCBI Taxonomy" id="1314781"/>
    <lineage>
        <taxon>Eukaryota</taxon>
        <taxon>Fungi</taxon>
        <taxon>Dikarya</taxon>
        <taxon>Basidiomycota</taxon>
        <taxon>Agaricomycotina</taxon>
        <taxon>Agaricomycetes</taxon>
        <taxon>Auriculariales</taxon>
        <taxon>Exidiaceae</taxon>
        <taxon>Exidia</taxon>
    </lineage>
</organism>
<feature type="region of interest" description="Disordered" evidence="8">
    <location>
        <begin position="124"/>
        <end position="154"/>
    </location>
</feature>
<comment type="subunit">
    <text evidence="7">Component of the SMC5-SMC6 complex.</text>
</comment>
<dbReference type="InParanoid" id="A0A165M0J3"/>
<gene>
    <name evidence="11" type="ORF">EXIGLDRAFT_727665</name>
</gene>
<evidence type="ECO:0000256" key="2">
    <source>
        <dbReference type="ARBA" id="ARBA00008997"/>
    </source>
</evidence>
<feature type="region of interest" description="Disordered" evidence="8">
    <location>
        <begin position="1"/>
        <end position="34"/>
    </location>
</feature>
<dbReference type="GO" id="GO:0006310">
    <property type="term" value="P:DNA recombination"/>
    <property type="evidence" value="ECO:0007669"/>
    <property type="project" value="UniProtKB-UniRule"/>
</dbReference>